<dbReference type="KEGG" id="dpp:DICPUDRAFT_86183"/>
<dbReference type="eggNOG" id="ENOG502QVI3">
    <property type="taxonomic scope" value="Eukaryota"/>
</dbReference>
<evidence type="ECO:0000313" key="3">
    <source>
        <dbReference type="EMBL" id="EGC39253.1"/>
    </source>
</evidence>
<dbReference type="InterPro" id="IPR010926">
    <property type="entry name" value="Myosin_TH1"/>
</dbReference>
<dbReference type="Pfam" id="PF06017">
    <property type="entry name" value="Myosin_TH1"/>
    <property type="match status" value="1"/>
</dbReference>
<dbReference type="EMBL" id="GL870961">
    <property type="protein sequence ID" value="EGC39253.1"/>
    <property type="molecule type" value="Genomic_DNA"/>
</dbReference>
<dbReference type="OMA" id="IHVNSEY"/>
<feature type="region of interest" description="Disordered" evidence="1">
    <location>
        <begin position="124"/>
        <end position="143"/>
    </location>
</feature>
<organism evidence="3 4">
    <name type="scientific">Dictyostelium purpureum</name>
    <name type="common">Slime mold</name>
    <dbReference type="NCBI Taxonomy" id="5786"/>
    <lineage>
        <taxon>Eukaryota</taxon>
        <taxon>Amoebozoa</taxon>
        <taxon>Evosea</taxon>
        <taxon>Eumycetozoa</taxon>
        <taxon>Dictyostelia</taxon>
        <taxon>Dictyosteliales</taxon>
        <taxon>Dictyosteliaceae</taxon>
        <taxon>Dictyostelium</taxon>
    </lineage>
</organism>
<name>F0ZA35_DICPU</name>
<feature type="compositionally biased region" description="Polar residues" evidence="1">
    <location>
        <begin position="478"/>
        <end position="487"/>
    </location>
</feature>
<dbReference type="AlphaFoldDB" id="F0ZA35"/>
<dbReference type="FunCoup" id="F0ZA35">
    <property type="interactions" value="743"/>
</dbReference>
<accession>F0ZA35</accession>
<feature type="domain" description="TH1" evidence="2">
    <location>
        <begin position="183"/>
        <end position="365"/>
    </location>
</feature>
<reference evidence="4" key="1">
    <citation type="journal article" date="2011" name="Genome Biol.">
        <title>Comparative genomics of the social amoebae Dictyostelium discoideum and Dictyostelium purpureum.</title>
        <authorList>
            <consortium name="US DOE Joint Genome Institute (JGI-PGF)"/>
            <person name="Sucgang R."/>
            <person name="Kuo A."/>
            <person name="Tian X."/>
            <person name="Salerno W."/>
            <person name="Parikh A."/>
            <person name="Feasley C.L."/>
            <person name="Dalin E."/>
            <person name="Tu H."/>
            <person name="Huang E."/>
            <person name="Barry K."/>
            <person name="Lindquist E."/>
            <person name="Shapiro H."/>
            <person name="Bruce D."/>
            <person name="Schmutz J."/>
            <person name="Salamov A."/>
            <person name="Fey P."/>
            <person name="Gaudet P."/>
            <person name="Anjard C."/>
            <person name="Babu M.M."/>
            <person name="Basu S."/>
            <person name="Bushmanova Y."/>
            <person name="van der Wel H."/>
            <person name="Katoh-Kurasawa M."/>
            <person name="Dinh C."/>
            <person name="Coutinho P.M."/>
            <person name="Saito T."/>
            <person name="Elias M."/>
            <person name="Schaap P."/>
            <person name="Kay R.R."/>
            <person name="Henrissat B."/>
            <person name="Eichinger L."/>
            <person name="Rivero F."/>
            <person name="Putnam N.H."/>
            <person name="West C.M."/>
            <person name="Loomis W.F."/>
            <person name="Chisholm R.L."/>
            <person name="Shaulsky G."/>
            <person name="Strassmann J.E."/>
            <person name="Queller D.C."/>
            <person name="Kuspa A."/>
            <person name="Grigoriev I.V."/>
        </authorList>
    </citation>
    <scope>NUCLEOTIDE SEQUENCE [LARGE SCALE GENOMIC DNA]</scope>
    <source>
        <strain evidence="4">QSDP1</strain>
    </source>
</reference>
<feature type="region of interest" description="Disordered" evidence="1">
    <location>
        <begin position="1"/>
        <end position="24"/>
    </location>
</feature>
<feature type="region of interest" description="Disordered" evidence="1">
    <location>
        <begin position="325"/>
        <end position="397"/>
    </location>
</feature>
<dbReference type="InParanoid" id="F0ZA35"/>
<dbReference type="PANTHER" id="PTHR34969:SF1">
    <property type="entry name" value="TH1 DOMAIN-CONTAINING PROTEIN"/>
    <property type="match status" value="1"/>
</dbReference>
<gene>
    <name evidence="3" type="ORF">DICPUDRAFT_86183</name>
</gene>
<evidence type="ECO:0000259" key="2">
    <source>
        <dbReference type="PROSITE" id="PS51757"/>
    </source>
</evidence>
<dbReference type="GeneID" id="10510159"/>
<dbReference type="PANTHER" id="PTHR34969">
    <property type="entry name" value="OS01G0621700 PROTEIN"/>
    <property type="match status" value="1"/>
</dbReference>
<dbReference type="PROSITE" id="PS51757">
    <property type="entry name" value="TH1"/>
    <property type="match status" value="1"/>
</dbReference>
<dbReference type="OrthoDB" id="6108017at2759"/>
<evidence type="ECO:0000313" key="4">
    <source>
        <dbReference type="Proteomes" id="UP000001064"/>
    </source>
</evidence>
<feature type="region of interest" description="Disordered" evidence="1">
    <location>
        <begin position="466"/>
        <end position="487"/>
    </location>
</feature>
<dbReference type="RefSeq" id="XP_003284280.1">
    <property type="nucleotide sequence ID" value="XM_003284232.1"/>
</dbReference>
<keyword evidence="4" id="KW-1185">Reference proteome</keyword>
<sequence length="487" mass="53388">MGSSPNNNNNAISTNNINNNNNVDNQLTTSISSLLISQNNNTNNNNNLTTQTYNIFTNSFTNNSNNNNNGSLSPSSSIHNFSLLNDIYFQNTNNVNELVNKSSHGASISAGSIANINSGTSGSIHNQYRNGSGSGSGSQNSNNNMYIGNNGNIVSDEIGAPTYGVDLIVQTTKQEDSKFMGKKRRRNSSVSKVFLGDFLRLSNNVSILKMISKFGDNQILFSDVLIKVNKRNKMQERIIIITDKSIYNVNPKDYKLKRRISLENVTSLSMSTQEDNFIILHVNSEYDYVLVGSRKIEIATVLVESYHNLTFYQITPYSLNTNNNSNNNSLTSPSSPSPLAASTSSTTTTTTSPLTNNSTTNNNNNNVNNSHHLNINNSNTNTPNHSNNNSLNGNNGKINEDLSKNNIGILTSNSNSSNVSIIHRITGLVLPINFSDKIEYRIEGDSMREIVFTRVKGSVNISIQNAKSKPSLKKENSRISNTTPSTK</sequence>
<dbReference type="VEuPathDB" id="AmoebaDB:DICPUDRAFT_86183"/>
<proteinExistence type="predicted"/>
<dbReference type="GO" id="GO:0003774">
    <property type="term" value="F:cytoskeletal motor activity"/>
    <property type="evidence" value="ECO:0007669"/>
    <property type="project" value="InterPro"/>
</dbReference>
<feature type="compositionally biased region" description="Low complexity" evidence="1">
    <location>
        <begin position="325"/>
        <end position="395"/>
    </location>
</feature>
<dbReference type="Proteomes" id="UP000001064">
    <property type="component" value="Unassembled WGS sequence"/>
</dbReference>
<evidence type="ECO:0000256" key="1">
    <source>
        <dbReference type="SAM" id="MobiDB-lite"/>
    </source>
</evidence>
<dbReference type="GO" id="GO:0016459">
    <property type="term" value="C:myosin complex"/>
    <property type="evidence" value="ECO:0007669"/>
    <property type="project" value="InterPro"/>
</dbReference>
<protein>
    <recommendedName>
        <fullName evidence="2">TH1 domain-containing protein</fullName>
    </recommendedName>
</protein>